<protein>
    <recommendedName>
        <fullName evidence="4">Lipocalin-like domain-containing protein</fullName>
    </recommendedName>
</protein>
<keyword evidence="1" id="KW-0732">Signal</keyword>
<evidence type="ECO:0000313" key="3">
    <source>
        <dbReference type="Proteomes" id="UP000641139"/>
    </source>
</evidence>
<evidence type="ECO:0008006" key="4">
    <source>
        <dbReference type="Google" id="ProtNLM"/>
    </source>
</evidence>
<keyword evidence="3" id="KW-1185">Reference proteome</keyword>
<reference evidence="2 3" key="1">
    <citation type="journal article" date="2021" name="Int. J. Syst. Evol. Microbiol.">
        <title>Capnocytophaga periodontitidis sp. nov., isolated from subgingival plaque of periodontitis patient.</title>
        <authorList>
            <person name="Zhang Y."/>
            <person name="Qiao D."/>
            <person name="Shi W."/>
            <person name="Wu D."/>
            <person name="Cai M."/>
        </authorList>
    </citation>
    <scope>NUCLEOTIDE SEQUENCE [LARGE SCALE GENOMIC DNA]</scope>
    <source>
        <strain evidence="2 3">051621</strain>
    </source>
</reference>
<name>A0ABS0SLV1_9FLAO</name>
<evidence type="ECO:0000256" key="1">
    <source>
        <dbReference type="SAM" id="SignalP"/>
    </source>
</evidence>
<dbReference type="Proteomes" id="UP000641139">
    <property type="component" value="Unassembled WGS sequence"/>
</dbReference>
<feature type="signal peptide" evidence="1">
    <location>
        <begin position="1"/>
        <end position="19"/>
    </location>
</feature>
<sequence length="259" mass="30507">MMKTLFIILNFLCIGMVSAQDLIGAKWKINNILGDNVNKEDFYILTKPENPDWSYGDHLQLSTDGNFKSWYSAPCGNDCFTTSYGTYKKISEEYISFHIQKVEHWGDCRDEGEVEKNETNTYYVYKKSESEIYLLKTTGDHSKDLQKVTYAKVLANYFKIILNKNYSSLGNITLPSKLTWQQRADNYASQYLKLTNYEICITGSNDFFISVHLVKDLDKNTYYYIVERPLEEGYGLFHYTEDQVKEFRDYYEKYYGKRK</sequence>
<feature type="chain" id="PRO_5046542478" description="Lipocalin-like domain-containing protein" evidence="1">
    <location>
        <begin position="20"/>
        <end position="259"/>
    </location>
</feature>
<dbReference type="RefSeq" id="WP_198466476.1">
    <property type="nucleotide sequence ID" value="NZ_JAEFDC010000004.1"/>
</dbReference>
<comment type="caution">
    <text evidence="2">The sequence shown here is derived from an EMBL/GenBank/DDBJ whole genome shotgun (WGS) entry which is preliminary data.</text>
</comment>
<proteinExistence type="predicted"/>
<evidence type="ECO:0000313" key="2">
    <source>
        <dbReference type="EMBL" id="MBI1646720.1"/>
    </source>
</evidence>
<gene>
    <name evidence="2" type="ORF">I7X30_06565</name>
</gene>
<dbReference type="EMBL" id="JAEFDC010000004">
    <property type="protein sequence ID" value="MBI1646720.1"/>
    <property type="molecule type" value="Genomic_DNA"/>
</dbReference>
<organism evidence="2 3">
    <name type="scientific">Capnocytophaga periodontitidis</name>
    <dbReference type="NCBI Taxonomy" id="2795027"/>
    <lineage>
        <taxon>Bacteria</taxon>
        <taxon>Pseudomonadati</taxon>
        <taxon>Bacteroidota</taxon>
        <taxon>Flavobacteriia</taxon>
        <taxon>Flavobacteriales</taxon>
        <taxon>Flavobacteriaceae</taxon>
        <taxon>Capnocytophaga</taxon>
    </lineage>
</organism>
<accession>A0ABS0SLV1</accession>